<feature type="domain" description="Cadherin" evidence="11">
    <location>
        <begin position="24"/>
        <end position="112"/>
    </location>
</feature>
<feature type="domain" description="Cadherin" evidence="11">
    <location>
        <begin position="460"/>
        <end position="564"/>
    </location>
</feature>
<evidence type="ECO:0000256" key="4">
    <source>
        <dbReference type="ARBA" id="ARBA00022837"/>
    </source>
</evidence>
<evidence type="ECO:0000256" key="3">
    <source>
        <dbReference type="ARBA" id="ARBA00022737"/>
    </source>
</evidence>
<feature type="domain" description="Cadherin" evidence="11">
    <location>
        <begin position="928"/>
        <end position="1047"/>
    </location>
</feature>
<dbReference type="FunFam" id="2.60.40.60:FF:000094">
    <property type="entry name" value="protocadherin gamma-C4 isoform X2"/>
    <property type="match status" value="1"/>
</dbReference>
<evidence type="ECO:0000313" key="12">
    <source>
        <dbReference type="EMBL" id="CAK6956344.1"/>
    </source>
</evidence>
<dbReference type="Pfam" id="PF00028">
    <property type="entry name" value="Cadherin"/>
    <property type="match status" value="6"/>
</dbReference>
<dbReference type="PROSITE" id="PS00232">
    <property type="entry name" value="CADHERIN_1"/>
    <property type="match status" value="5"/>
</dbReference>
<dbReference type="FunFam" id="2.60.40.60:FF:000168">
    <property type="entry name" value="Cadherin-related family member 2"/>
    <property type="match status" value="1"/>
</dbReference>
<dbReference type="InterPro" id="IPR050971">
    <property type="entry name" value="Cadherin-domain_protein"/>
</dbReference>
<comment type="subcellular location">
    <subcellularLocation>
        <location evidence="1">Membrane</location>
    </subcellularLocation>
</comment>
<dbReference type="GO" id="GO:0005886">
    <property type="term" value="C:plasma membrane"/>
    <property type="evidence" value="ECO:0007669"/>
    <property type="project" value="InterPro"/>
</dbReference>
<reference evidence="12 13" key="1">
    <citation type="submission" date="2024-01" db="EMBL/GenBank/DDBJ databases">
        <authorList>
            <person name="Alioto T."/>
            <person name="Alioto T."/>
            <person name="Gomez Garrido J."/>
        </authorList>
    </citation>
    <scope>NUCLEOTIDE SEQUENCE [LARGE SCALE GENOMIC DNA]</scope>
</reference>
<feature type="domain" description="Cadherin" evidence="11">
    <location>
        <begin position="715"/>
        <end position="811"/>
    </location>
</feature>
<evidence type="ECO:0000256" key="9">
    <source>
        <dbReference type="SAM" id="Phobius"/>
    </source>
</evidence>
<evidence type="ECO:0000256" key="1">
    <source>
        <dbReference type="ARBA" id="ARBA00004370"/>
    </source>
</evidence>
<dbReference type="PANTHER" id="PTHR24025:SF31">
    <property type="entry name" value="NEURAL-CADHERIN"/>
    <property type="match status" value="1"/>
</dbReference>
<dbReference type="SUPFAM" id="SSF49313">
    <property type="entry name" value="Cadherin-like"/>
    <property type="match status" value="9"/>
</dbReference>
<feature type="chain" id="PRO_5043628808" evidence="10">
    <location>
        <begin position="20"/>
        <end position="1336"/>
    </location>
</feature>
<dbReference type="InterPro" id="IPR020894">
    <property type="entry name" value="Cadherin_CS"/>
</dbReference>
<feature type="domain" description="Cadherin" evidence="11">
    <location>
        <begin position="229"/>
        <end position="338"/>
    </location>
</feature>
<gene>
    <name evidence="12" type="ORF">FSCOSCO3_A016358</name>
</gene>
<protein>
    <submittedName>
        <fullName evidence="12">Cadherin-related family member 2</fullName>
    </submittedName>
</protein>
<organism evidence="12 13">
    <name type="scientific">Scomber scombrus</name>
    <name type="common">Atlantic mackerel</name>
    <name type="synonym">Scomber vernalis</name>
    <dbReference type="NCBI Taxonomy" id="13677"/>
    <lineage>
        <taxon>Eukaryota</taxon>
        <taxon>Metazoa</taxon>
        <taxon>Chordata</taxon>
        <taxon>Craniata</taxon>
        <taxon>Vertebrata</taxon>
        <taxon>Euteleostomi</taxon>
        <taxon>Actinopterygii</taxon>
        <taxon>Neopterygii</taxon>
        <taxon>Teleostei</taxon>
        <taxon>Neoteleostei</taxon>
        <taxon>Acanthomorphata</taxon>
        <taxon>Pelagiaria</taxon>
        <taxon>Scombriformes</taxon>
        <taxon>Scombridae</taxon>
        <taxon>Scomber</taxon>
    </lineage>
</organism>
<dbReference type="SMART" id="SM00112">
    <property type="entry name" value="CA"/>
    <property type="match status" value="9"/>
</dbReference>
<feature type="domain" description="Cadherin" evidence="11">
    <location>
        <begin position="811"/>
        <end position="926"/>
    </location>
</feature>
<evidence type="ECO:0000256" key="6">
    <source>
        <dbReference type="ARBA" id="ARBA00022989"/>
    </source>
</evidence>
<keyword evidence="7 9" id="KW-0472">Membrane</keyword>
<dbReference type="GO" id="GO:0007156">
    <property type="term" value="P:homophilic cell adhesion via plasma membrane adhesion molecules"/>
    <property type="evidence" value="ECO:0007669"/>
    <property type="project" value="InterPro"/>
</dbReference>
<feature type="domain" description="Cadherin" evidence="11">
    <location>
        <begin position="351"/>
        <end position="459"/>
    </location>
</feature>
<dbReference type="GO" id="GO:0005509">
    <property type="term" value="F:calcium ion binding"/>
    <property type="evidence" value="ECO:0007669"/>
    <property type="project" value="UniProtKB-UniRule"/>
</dbReference>
<evidence type="ECO:0000256" key="7">
    <source>
        <dbReference type="ARBA" id="ARBA00023136"/>
    </source>
</evidence>
<keyword evidence="3" id="KW-0677">Repeat</keyword>
<dbReference type="Proteomes" id="UP001314229">
    <property type="component" value="Unassembled WGS sequence"/>
</dbReference>
<name>A0AAV1ND44_SCOSC</name>
<dbReference type="PANTHER" id="PTHR24025">
    <property type="entry name" value="DESMOGLEIN FAMILY MEMBER"/>
    <property type="match status" value="1"/>
</dbReference>
<keyword evidence="13" id="KW-1185">Reference proteome</keyword>
<keyword evidence="2 9" id="KW-0812">Transmembrane</keyword>
<feature type="domain" description="Cadherin" evidence="11">
    <location>
        <begin position="561"/>
        <end position="673"/>
    </location>
</feature>
<evidence type="ECO:0000256" key="2">
    <source>
        <dbReference type="ARBA" id="ARBA00022692"/>
    </source>
</evidence>
<comment type="caution">
    <text evidence="12">The sequence shown here is derived from an EMBL/GenBank/DDBJ whole genome shotgun (WGS) entry which is preliminary data.</text>
</comment>
<dbReference type="GO" id="GO:0005911">
    <property type="term" value="C:cell-cell junction"/>
    <property type="evidence" value="ECO:0007669"/>
    <property type="project" value="TreeGrafter"/>
</dbReference>
<sequence>MEGITGSILLLCLISFANANTSPVINTVVVTVCEDLVKGQHAFTIDASDAENDPLTYALTGPNAASFTVDPHTGEVLIERPLDRESASCIVFQVSRTITIIVNDANDNKPQFMQPSYEEQVPENTTINASLFRVQATDADTGNAGVVKYSIVEVTPPEGASLFAIGDINGFVTLKGHLDFAELSTFYRLRIKASDSGGSCASSQIIFQSNYVFAFINVEDVPNLDPVFINVPYIGKVEENSPVSTSVFKVTAIDQDLGINDIMAYSIENSSPPGDLFTISNDGVITVHAAIDREIIGDTVTLTVKATESKPNIDGILASTTAEVQINIDDINDNPPKFYKCTGSEDDSCVLASDFTGEVSEHSLGSIPIDMTVRDLDRYVRTELTLGGPYKDVFSVEPSFTTTKSIVQLVVKQPQELDFEKIHEMVLQVIAEDQEKPEFRTTATVTIQIKDINDNSPKFPQNTYKLNVTENSPDGTEVATIIAEDPDTMDQGKINYTLLPDSILRYFDVVRDTGKVYVKSQALLDREVRALYSATLQATDTDGKPGTTVLEITIIDINDNKPVPARASYVEYVMEGQPFELKIEATDADDPDTDNSKIMFKIVPSEYSDNFTIDTDTGVLKNKGEIDREAMNPELNGRIKLQIDITDKGTPPLSTVVNVTINVEDVNDNKPIFKESSYKFNVKEGEKGQYFTLQRAFKSSKLLLSYSFYFSIQSGEFVGSVFAEDLDQSKDFNRISFSITDGNFGSFIIRTFQEGSGYRGNITVDPDIELDYESARNKFTLTVEASDLEQEKATVKVEVDVVDVNDERPVFLPTQPVTVKENTTITGAIGRFEAEDEDGDHSLIFELVSIKCNCNGSLIPCDYVILDPTGEVRLNPEETLDYELCKDVLVEARVVDENTQKGENSSVNTGVMVINIEDINDNAPEFIFRNSVYFVVSETANKGTSVAEVTATDRDSGVNRQIEFEVTSVHFENSNNHTSDEGVLFEAVTTQQKDNYIGMIQTTKALDVTLKGKYLVAIKAVDSGGLATSTLLEIFTVDKSYRVELRFVRSKAEVESDKANIVRALSVATKAAVQVVSIDPDTNTDESRTTGGCIMLSYFVFPNGTALASNEVEKMLSDPEHFPILGQLGLVYVGGSTTQSSEVDPGLYILLGMVGGLIIVLAVLTTSLVCTRRNYKRKLKAAKAMNSVSHAEANQKSGPVVPGTNKYTMEGANPVLNLIYDTALVLDLDEESSDVDKVSLNSLDYSDTISMSVKDPLTIMVRLHYNSSSFVLVNIRMWSNFKTGLLLIMIQEEDEEDESAEYIEPLGAALAQRGQKNASNNVHVGFVNPAFSTADL</sequence>
<dbReference type="PRINTS" id="PR00205">
    <property type="entry name" value="CADHERIN"/>
</dbReference>
<evidence type="ECO:0000259" key="11">
    <source>
        <dbReference type="PROSITE" id="PS50268"/>
    </source>
</evidence>
<dbReference type="EMBL" id="CAWUFR010000025">
    <property type="protein sequence ID" value="CAK6956344.1"/>
    <property type="molecule type" value="Genomic_DNA"/>
</dbReference>
<accession>A0AAV1ND44</accession>
<dbReference type="InterPro" id="IPR015919">
    <property type="entry name" value="Cadherin-like_sf"/>
</dbReference>
<keyword evidence="6 9" id="KW-1133">Transmembrane helix</keyword>
<dbReference type="InterPro" id="IPR002126">
    <property type="entry name" value="Cadherin-like_dom"/>
</dbReference>
<keyword evidence="5" id="KW-0130">Cell adhesion</keyword>
<dbReference type="Gene3D" id="2.60.40.60">
    <property type="entry name" value="Cadherins"/>
    <property type="match status" value="9"/>
</dbReference>
<feature type="signal peptide" evidence="10">
    <location>
        <begin position="1"/>
        <end position="19"/>
    </location>
</feature>
<evidence type="ECO:0000256" key="5">
    <source>
        <dbReference type="ARBA" id="ARBA00022889"/>
    </source>
</evidence>
<dbReference type="CDD" id="cd11304">
    <property type="entry name" value="Cadherin_repeat"/>
    <property type="match status" value="8"/>
</dbReference>
<dbReference type="GO" id="GO:0009653">
    <property type="term" value="P:anatomical structure morphogenesis"/>
    <property type="evidence" value="ECO:0007669"/>
    <property type="project" value="UniProtKB-ARBA"/>
</dbReference>
<keyword evidence="4 8" id="KW-0106">Calcium</keyword>
<feature type="transmembrane region" description="Helical" evidence="9">
    <location>
        <begin position="1147"/>
        <end position="1170"/>
    </location>
</feature>
<proteinExistence type="predicted"/>
<keyword evidence="10" id="KW-0732">Signal</keyword>
<evidence type="ECO:0000256" key="10">
    <source>
        <dbReference type="SAM" id="SignalP"/>
    </source>
</evidence>
<evidence type="ECO:0000256" key="8">
    <source>
        <dbReference type="PROSITE-ProRule" id="PRU00043"/>
    </source>
</evidence>
<evidence type="ECO:0000313" key="13">
    <source>
        <dbReference type="Proteomes" id="UP001314229"/>
    </source>
</evidence>
<feature type="domain" description="Cadherin" evidence="11">
    <location>
        <begin position="113"/>
        <end position="228"/>
    </location>
</feature>
<dbReference type="PROSITE" id="PS50268">
    <property type="entry name" value="CADHERIN_2"/>
    <property type="match status" value="9"/>
</dbReference>
<dbReference type="FunFam" id="2.60.40.60:FF:000252">
    <property type="entry name" value="Cadherin related family member 2"/>
    <property type="match status" value="1"/>
</dbReference>